<gene>
    <name evidence="2" type="ORF">DSCA_29510</name>
</gene>
<keyword evidence="3" id="KW-1185">Reference proteome</keyword>
<protein>
    <recommendedName>
        <fullName evidence="1">DUF6815 domain-containing protein</fullName>
    </recommendedName>
</protein>
<proteinExistence type="predicted"/>
<accession>A0A5K7YPZ4</accession>
<dbReference type="RefSeq" id="WP_155317105.1">
    <property type="nucleotide sequence ID" value="NZ_AP021874.1"/>
</dbReference>
<dbReference type="NCBIfam" id="NF033816">
    <property type="entry name" value="Cj0069_fam"/>
    <property type="match status" value="1"/>
</dbReference>
<dbReference type="Proteomes" id="UP000427906">
    <property type="component" value="Chromosome"/>
</dbReference>
<evidence type="ECO:0000313" key="2">
    <source>
        <dbReference type="EMBL" id="BBO69021.1"/>
    </source>
</evidence>
<dbReference type="InterPro" id="IPR049212">
    <property type="entry name" value="DUF6815"/>
</dbReference>
<dbReference type="EMBL" id="AP021874">
    <property type="protein sequence ID" value="BBO69021.1"/>
    <property type="molecule type" value="Genomic_DNA"/>
</dbReference>
<evidence type="ECO:0000259" key="1">
    <source>
        <dbReference type="Pfam" id="PF20668"/>
    </source>
</evidence>
<evidence type="ECO:0000313" key="3">
    <source>
        <dbReference type="Proteomes" id="UP000427906"/>
    </source>
</evidence>
<dbReference type="KEGG" id="dalk:DSCA_29510"/>
<feature type="domain" description="DUF6815" evidence="1">
    <location>
        <begin position="223"/>
        <end position="331"/>
    </location>
</feature>
<dbReference type="OrthoDB" id="1404368at2"/>
<dbReference type="Pfam" id="PF20668">
    <property type="entry name" value="DUF6815"/>
    <property type="match status" value="1"/>
</dbReference>
<name>A0A5K7YPZ4_9BACT</name>
<reference evidence="2 3" key="1">
    <citation type="submission" date="2019-11" db="EMBL/GenBank/DDBJ databases">
        <title>Comparative genomics of hydrocarbon-degrading Desulfosarcina strains.</title>
        <authorList>
            <person name="Watanabe M."/>
            <person name="Kojima H."/>
            <person name="Fukui M."/>
        </authorList>
    </citation>
    <scope>NUCLEOTIDE SEQUENCE [LARGE SCALE GENOMIC DNA]</scope>
    <source>
        <strain evidence="2 3">PL12</strain>
    </source>
</reference>
<organism evidence="2 3">
    <name type="scientific">Desulfosarcina alkanivorans</name>
    <dbReference type="NCBI Taxonomy" id="571177"/>
    <lineage>
        <taxon>Bacteria</taxon>
        <taxon>Pseudomonadati</taxon>
        <taxon>Thermodesulfobacteriota</taxon>
        <taxon>Desulfobacteria</taxon>
        <taxon>Desulfobacterales</taxon>
        <taxon>Desulfosarcinaceae</taxon>
        <taxon>Desulfosarcina</taxon>
    </lineage>
</organism>
<dbReference type="AlphaFoldDB" id="A0A5K7YPZ4"/>
<sequence length="358" mass="39938">MKKIHTGKVAILYPGDREARQRATPENNRLAPVFQALASLDLTAEPAVYHDAFCGEVRRQLMDVDVVLVWMNPIQDGRDRSMLDAMLREVAGSGIYVSAHPDVILKMGTKEVLYRSRDLGWGCDTHLYRSMDQLRRELPARLASGEARVLKQYRGNGGSGVWKVALAERGGRPQPQTLLRIRHAKRGSVEEQVPLDEFLTRCEPYFSGPGRMVDQAYQARLPEGMVRCYLVHDKVVGFGHQAVNALFPAPPGAPPSEAPQPGPRLYHPPTMPQFQMLKRQVEQEWVPALQRLLDIHTERLPVLWDCDFLLGPKNASGEDTYVLCEINVSSVAPFPQSAPPCIAEAVLVRLQAGAPGRR</sequence>